<protein>
    <submittedName>
        <fullName evidence="1">Uncharacterized protein</fullName>
    </submittedName>
</protein>
<organism evidence="1 2">
    <name type="scientific">Salvia divinorum</name>
    <name type="common">Maria pastora</name>
    <name type="synonym">Diviner's sage</name>
    <dbReference type="NCBI Taxonomy" id="28513"/>
    <lineage>
        <taxon>Eukaryota</taxon>
        <taxon>Viridiplantae</taxon>
        <taxon>Streptophyta</taxon>
        <taxon>Embryophyta</taxon>
        <taxon>Tracheophyta</taxon>
        <taxon>Spermatophyta</taxon>
        <taxon>Magnoliopsida</taxon>
        <taxon>eudicotyledons</taxon>
        <taxon>Gunneridae</taxon>
        <taxon>Pentapetalae</taxon>
        <taxon>asterids</taxon>
        <taxon>lamiids</taxon>
        <taxon>Lamiales</taxon>
        <taxon>Lamiaceae</taxon>
        <taxon>Nepetoideae</taxon>
        <taxon>Mentheae</taxon>
        <taxon>Salviinae</taxon>
        <taxon>Salvia</taxon>
        <taxon>Salvia subgen. Calosphace</taxon>
    </lineage>
</organism>
<dbReference type="AlphaFoldDB" id="A0ABD1FW39"/>
<dbReference type="EMBL" id="JBEAFC010000012">
    <property type="protein sequence ID" value="KAL1535178.1"/>
    <property type="molecule type" value="Genomic_DNA"/>
</dbReference>
<evidence type="ECO:0000313" key="2">
    <source>
        <dbReference type="Proteomes" id="UP001567538"/>
    </source>
</evidence>
<proteinExistence type="predicted"/>
<keyword evidence="2" id="KW-1185">Reference proteome</keyword>
<name>A0ABD1FW39_SALDI</name>
<accession>A0ABD1FW39</accession>
<sequence>MVMRGQPMVTKLAAMTKMHYFRILQFFGLYDKLFRMVERASFGQSYGFGISLSMKHQHHRIRIGKACNFADASS</sequence>
<evidence type="ECO:0000313" key="1">
    <source>
        <dbReference type="EMBL" id="KAL1535178.1"/>
    </source>
</evidence>
<dbReference type="Proteomes" id="UP001567538">
    <property type="component" value="Unassembled WGS sequence"/>
</dbReference>
<reference evidence="1 2" key="1">
    <citation type="submission" date="2024-06" db="EMBL/GenBank/DDBJ databases">
        <title>A chromosome level genome sequence of Diviner's sage (Salvia divinorum).</title>
        <authorList>
            <person name="Ford S.A."/>
            <person name="Ro D.-K."/>
            <person name="Ness R.W."/>
            <person name="Phillips M.A."/>
        </authorList>
    </citation>
    <scope>NUCLEOTIDE SEQUENCE [LARGE SCALE GENOMIC DNA]</scope>
    <source>
        <strain evidence="1">SAF-2024a</strain>
        <tissue evidence="1">Leaf</tissue>
    </source>
</reference>
<comment type="caution">
    <text evidence="1">The sequence shown here is derived from an EMBL/GenBank/DDBJ whole genome shotgun (WGS) entry which is preliminary data.</text>
</comment>
<gene>
    <name evidence="1" type="ORF">AAHA92_31263</name>
</gene>